<evidence type="ECO:0000313" key="1">
    <source>
        <dbReference type="EMBL" id="RSH86214.1"/>
    </source>
</evidence>
<protein>
    <submittedName>
        <fullName evidence="1">Uncharacterized protein</fullName>
    </submittedName>
</protein>
<gene>
    <name evidence="1" type="ORF">EHS24_004450</name>
</gene>
<evidence type="ECO:0000313" key="2">
    <source>
        <dbReference type="Proteomes" id="UP000279236"/>
    </source>
</evidence>
<name>A0A427Y557_9TREE</name>
<dbReference type="RefSeq" id="XP_028478999.1">
    <property type="nucleotide sequence ID" value="XM_028620027.1"/>
</dbReference>
<dbReference type="OrthoDB" id="5370059at2759"/>
<dbReference type="SUPFAM" id="SSF50985">
    <property type="entry name" value="RCC1/BLIP-II"/>
    <property type="match status" value="1"/>
</dbReference>
<dbReference type="InterPro" id="IPR009091">
    <property type="entry name" value="RCC1/BLIP-II"/>
</dbReference>
<organism evidence="1 2">
    <name type="scientific">Apiotrichum porosum</name>
    <dbReference type="NCBI Taxonomy" id="105984"/>
    <lineage>
        <taxon>Eukaryota</taxon>
        <taxon>Fungi</taxon>
        <taxon>Dikarya</taxon>
        <taxon>Basidiomycota</taxon>
        <taxon>Agaricomycotina</taxon>
        <taxon>Tremellomycetes</taxon>
        <taxon>Trichosporonales</taxon>
        <taxon>Trichosporonaceae</taxon>
        <taxon>Apiotrichum</taxon>
    </lineage>
</organism>
<dbReference type="AlphaFoldDB" id="A0A427Y557"/>
<sequence length="335" mass="35782">MLVGLGNNINGALSTSSIPVHSTPVSQSHDGAVLFHGWSCSVVLEYKNNRIRAWGRDPLVSSLDQWALPTSPPSPLVQGLKVLTQHDRPAAVLAGGKVYLPPTCHSSLPVDSSAPAVAPFGPPGWYQGANWDDAGVTDLGPAVGFCRERGLYRFPDLEHLCADKNGSRVEHPFLTANTDVQVYATEARVLLLVHGHVLELDVKNDTSRPPLTVVDEMEGLGVTQLIPGPGNRFGAVTQAGEGYLLGPHDVEAVVIGPGEDEDEDEEGDGIAAMALGYEFDIVLSCGTVYARGNNEFGQLGQRPTTKWLKTWTRVDVDGVTAVCAGRFSTLLAKAW</sequence>
<keyword evidence="2" id="KW-1185">Reference proteome</keyword>
<dbReference type="Proteomes" id="UP000279236">
    <property type="component" value="Unassembled WGS sequence"/>
</dbReference>
<accession>A0A427Y557</accession>
<dbReference type="EMBL" id="RSCE01000002">
    <property type="protein sequence ID" value="RSH86214.1"/>
    <property type="molecule type" value="Genomic_DNA"/>
</dbReference>
<proteinExistence type="predicted"/>
<reference evidence="1 2" key="1">
    <citation type="submission" date="2018-11" db="EMBL/GenBank/DDBJ databases">
        <title>Genome sequence of Apiotrichum porosum DSM 27194.</title>
        <authorList>
            <person name="Aliyu H."/>
            <person name="Gorte O."/>
            <person name="Ochsenreither K."/>
        </authorList>
    </citation>
    <scope>NUCLEOTIDE SEQUENCE [LARGE SCALE GENOMIC DNA]</scope>
    <source>
        <strain evidence="1 2">DSM 27194</strain>
    </source>
</reference>
<comment type="caution">
    <text evidence="1">The sequence shown here is derived from an EMBL/GenBank/DDBJ whole genome shotgun (WGS) entry which is preliminary data.</text>
</comment>
<dbReference type="GeneID" id="39588993"/>
<dbReference type="Gene3D" id="2.130.10.30">
    <property type="entry name" value="Regulator of chromosome condensation 1/beta-lactamase-inhibitor protein II"/>
    <property type="match status" value="1"/>
</dbReference>